<evidence type="ECO:0000313" key="3">
    <source>
        <dbReference type="EMBL" id="MCM0622837.1"/>
    </source>
</evidence>
<evidence type="ECO:0000259" key="2">
    <source>
        <dbReference type="Pfam" id="PF01757"/>
    </source>
</evidence>
<dbReference type="PANTHER" id="PTHR23028">
    <property type="entry name" value="ACETYLTRANSFERASE"/>
    <property type="match status" value="1"/>
</dbReference>
<keyword evidence="4" id="KW-1185">Reference proteome</keyword>
<dbReference type="GO" id="GO:0016020">
    <property type="term" value="C:membrane"/>
    <property type="evidence" value="ECO:0007669"/>
    <property type="project" value="TreeGrafter"/>
</dbReference>
<dbReference type="PANTHER" id="PTHR23028:SF53">
    <property type="entry name" value="ACYL_TRANSF_3 DOMAIN-CONTAINING PROTEIN"/>
    <property type="match status" value="1"/>
</dbReference>
<feature type="transmembrane region" description="Helical" evidence="1">
    <location>
        <begin position="222"/>
        <end position="245"/>
    </location>
</feature>
<feature type="transmembrane region" description="Helical" evidence="1">
    <location>
        <begin position="12"/>
        <end position="30"/>
    </location>
</feature>
<keyword evidence="1" id="KW-1133">Transmembrane helix</keyword>
<sequence length="360" mass="38569">MRQPRLDSLTGLRFFAALAVVAYHASGHLTPGPWLADAVRTAASAGFAGVSFFYILSGFVLAWSHSEGVGAGTFYRRRFARIAPLYWLSVVLFTAYSAYASGAVGETVRNAVPSVFAVQAWVPDSAVYFGGNRPGWSISVEAFFYLLFPLVIVIARSSAARRWLWGAAIVLALAIPLALHPTSESQEVAYWAVYVFPVQRLAEFLIGVLVAKAVQSGWKSPLSLGAAVALTLAAYVVAVLVPLWASISIVTLAPFALLLSSAAAADLAGAPSIFRRRGLVRLGEWSFALYLIHVLALQLQSAVLDRLGAVSSTVEFAFLGATILAAIAASGLLYTYFERPLERRLRGSRPRPEMQAAAGS</sequence>
<accession>A0A9X2IGY4</accession>
<name>A0A9X2IGY4_9ACTN</name>
<feature type="transmembrane region" description="Helical" evidence="1">
    <location>
        <begin position="162"/>
        <end position="179"/>
    </location>
</feature>
<keyword evidence="1" id="KW-0812">Transmembrane</keyword>
<dbReference type="Pfam" id="PF01757">
    <property type="entry name" value="Acyl_transf_3"/>
    <property type="match status" value="1"/>
</dbReference>
<dbReference type="GO" id="GO:0009103">
    <property type="term" value="P:lipopolysaccharide biosynthetic process"/>
    <property type="evidence" value="ECO:0007669"/>
    <property type="project" value="TreeGrafter"/>
</dbReference>
<dbReference type="RefSeq" id="WP_250828992.1">
    <property type="nucleotide sequence ID" value="NZ_JAMOIL010000053.1"/>
</dbReference>
<dbReference type="InterPro" id="IPR050879">
    <property type="entry name" value="Acyltransferase_3"/>
</dbReference>
<feature type="transmembrane region" description="Helical" evidence="1">
    <location>
        <begin position="285"/>
        <end position="304"/>
    </location>
</feature>
<feature type="transmembrane region" description="Helical" evidence="1">
    <location>
        <begin position="136"/>
        <end position="155"/>
    </location>
</feature>
<keyword evidence="1" id="KW-0472">Membrane</keyword>
<comment type="caution">
    <text evidence="3">The sequence shown here is derived from an EMBL/GenBank/DDBJ whole genome shotgun (WGS) entry which is preliminary data.</text>
</comment>
<feature type="domain" description="Acyltransferase 3" evidence="2">
    <location>
        <begin position="7"/>
        <end position="330"/>
    </location>
</feature>
<feature type="transmembrane region" description="Helical" evidence="1">
    <location>
        <begin position="251"/>
        <end position="273"/>
    </location>
</feature>
<organism evidence="3 4">
    <name type="scientific">Nocardioides bruguierae</name>
    <dbReference type="NCBI Taxonomy" id="2945102"/>
    <lineage>
        <taxon>Bacteria</taxon>
        <taxon>Bacillati</taxon>
        <taxon>Actinomycetota</taxon>
        <taxon>Actinomycetes</taxon>
        <taxon>Propionibacteriales</taxon>
        <taxon>Nocardioidaceae</taxon>
        <taxon>Nocardioides</taxon>
    </lineage>
</organism>
<protein>
    <submittedName>
        <fullName evidence="3">Acyltransferase</fullName>
    </submittedName>
</protein>
<proteinExistence type="predicted"/>
<feature type="transmembrane region" description="Helical" evidence="1">
    <location>
        <begin position="42"/>
        <end position="64"/>
    </location>
</feature>
<dbReference type="AlphaFoldDB" id="A0A9X2IGY4"/>
<feature type="transmembrane region" description="Helical" evidence="1">
    <location>
        <begin position="191"/>
        <end position="210"/>
    </location>
</feature>
<dbReference type="Proteomes" id="UP001139485">
    <property type="component" value="Unassembled WGS sequence"/>
</dbReference>
<keyword evidence="3" id="KW-0012">Acyltransferase</keyword>
<dbReference type="InterPro" id="IPR002656">
    <property type="entry name" value="Acyl_transf_3_dom"/>
</dbReference>
<dbReference type="GO" id="GO:0016747">
    <property type="term" value="F:acyltransferase activity, transferring groups other than amino-acyl groups"/>
    <property type="evidence" value="ECO:0007669"/>
    <property type="project" value="InterPro"/>
</dbReference>
<feature type="transmembrane region" description="Helical" evidence="1">
    <location>
        <begin position="85"/>
        <end position="104"/>
    </location>
</feature>
<reference evidence="3" key="1">
    <citation type="submission" date="2022-05" db="EMBL/GenBank/DDBJ databases">
        <authorList>
            <person name="Tuo L."/>
        </authorList>
    </citation>
    <scope>NUCLEOTIDE SEQUENCE</scope>
    <source>
        <strain evidence="3">BSK12Z-4</strain>
    </source>
</reference>
<keyword evidence="3" id="KW-0808">Transferase</keyword>
<dbReference type="EMBL" id="JAMOIL010000053">
    <property type="protein sequence ID" value="MCM0622837.1"/>
    <property type="molecule type" value="Genomic_DNA"/>
</dbReference>
<evidence type="ECO:0000313" key="4">
    <source>
        <dbReference type="Proteomes" id="UP001139485"/>
    </source>
</evidence>
<feature type="transmembrane region" description="Helical" evidence="1">
    <location>
        <begin position="316"/>
        <end position="337"/>
    </location>
</feature>
<evidence type="ECO:0000256" key="1">
    <source>
        <dbReference type="SAM" id="Phobius"/>
    </source>
</evidence>
<gene>
    <name evidence="3" type="ORF">M8330_21340</name>
</gene>